<comment type="caution">
    <text evidence="12">The sequence shown here is derived from an EMBL/GenBank/DDBJ whole genome shotgun (WGS) entry which is preliminary data.</text>
</comment>
<keyword evidence="2" id="KW-0813">Transport</keyword>
<comment type="subcellular location">
    <subcellularLocation>
        <location evidence="1">Cell membrane</location>
        <topology evidence="1">Multi-pass membrane protein</topology>
    </subcellularLocation>
</comment>
<dbReference type="InterPro" id="IPR027417">
    <property type="entry name" value="P-loop_NTPase"/>
</dbReference>
<dbReference type="GO" id="GO:0005886">
    <property type="term" value="C:plasma membrane"/>
    <property type="evidence" value="ECO:0007669"/>
    <property type="project" value="UniProtKB-SubCell"/>
</dbReference>
<dbReference type="PROSITE" id="PS50893">
    <property type="entry name" value="ABC_TRANSPORTER_2"/>
    <property type="match status" value="1"/>
</dbReference>
<reference evidence="12" key="1">
    <citation type="submission" date="2020-08" db="EMBL/GenBank/DDBJ databases">
        <title>Genome public.</title>
        <authorList>
            <person name="Liu C."/>
            <person name="Sun Q."/>
        </authorList>
    </citation>
    <scope>NUCLEOTIDE SEQUENCE</scope>
    <source>
        <strain evidence="12">BX8</strain>
    </source>
</reference>
<feature type="transmembrane region" description="Helical" evidence="9">
    <location>
        <begin position="113"/>
        <end position="131"/>
    </location>
</feature>
<keyword evidence="5" id="KW-0547">Nucleotide-binding</keyword>
<dbReference type="Pfam" id="PF00005">
    <property type="entry name" value="ABC_tran"/>
    <property type="match status" value="1"/>
</dbReference>
<keyword evidence="8 9" id="KW-0472">Membrane</keyword>
<proteinExistence type="predicted"/>
<dbReference type="InterPro" id="IPR011527">
    <property type="entry name" value="ABC1_TM_dom"/>
</dbReference>
<dbReference type="Pfam" id="PF00664">
    <property type="entry name" value="ABC_membrane"/>
    <property type="match status" value="1"/>
</dbReference>
<dbReference type="AlphaFoldDB" id="A0A923L0F9"/>
<dbReference type="GO" id="GO:0005524">
    <property type="term" value="F:ATP binding"/>
    <property type="evidence" value="ECO:0007669"/>
    <property type="project" value="UniProtKB-KW"/>
</dbReference>
<feature type="transmembrane region" description="Helical" evidence="9">
    <location>
        <begin position="215"/>
        <end position="238"/>
    </location>
</feature>
<gene>
    <name evidence="12" type="ORF">H8S23_02665</name>
</gene>
<accession>A0A923L0F9</accession>
<dbReference type="SUPFAM" id="SSF52540">
    <property type="entry name" value="P-loop containing nucleoside triphosphate hydrolases"/>
    <property type="match status" value="1"/>
</dbReference>
<evidence type="ECO:0000256" key="1">
    <source>
        <dbReference type="ARBA" id="ARBA00004651"/>
    </source>
</evidence>
<evidence type="ECO:0000256" key="7">
    <source>
        <dbReference type="ARBA" id="ARBA00022989"/>
    </source>
</evidence>
<feature type="transmembrane region" description="Helical" evidence="9">
    <location>
        <begin position="258"/>
        <end position="278"/>
    </location>
</feature>
<dbReference type="FunFam" id="3.40.50.300:FF:000221">
    <property type="entry name" value="Multidrug ABC transporter ATP-binding protein"/>
    <property type="match status" value="1"/>
</dbReference>
<evidence type="ECO:0000256" key="2">
    <source>
        <dbReference type="ARBA" id="ARBA00022448"/>
    </source>
</evidence>
<evidence type="ECO:0000256" key="5">
    <source>
        <dbReference type="ARBA" id="ARBA00022741"/>
    </source>
</evidence>
<dbReference type="SMART" id="SM00382">
    <property type="entry name" value="AAA"/>
    <property type="match status" value="1"/>
</dbReference>
<dbReference type="InterPro" id="IPR003439">
    <property type="entry name" value="ABC_transporter-like_ATP-bd"/>
</dbReference>
<dbReference type="Gene3D" id="1.20.1560.10">
    <property type="entry name" value="ABC transporter type 1, transmembrane domain"/>
    <property type="match status" value="1"/>
</dbReference>
<dbReference type="InterPro" id="IPR039421">
    <property type="entry name" value="Type_1_exporter"/>
</dbReference>
<evidence type="ECO:0000259" key="10">
    <source>
        <dbReference type="PROSITE" id="PS50893"/>
    </source>
</evidence>
<keyword evidence="3" id="KW-1003">Cell membrane</keyword>
<dbReference type="PROSITE" id="PS00211">
    <property type="entry name" value="ABC_TRANSPORTER_1"/>
    <property type="match status" value="1"/>
</dbReference>
<evidence type="ECO:0000256" key="3">
    <source>
        <dbReference type="ARBA" id="ARBA00022475"/>
    </source>
</evidence>
<evidence type="ECO:0000313" key="13">
    <source>
        <dbReference type="Proteomes" id="UP000659630"/>
    </source>
</evidence>
<dbReference type="PANTHER" id="PTHR43394:SF1">
    <property type="entry name" value="ATP-BINDING CASSETTE SUB-FAMILY B MEMBER 10, MITOCHONDRIAL"/>
    <property type="match status" value="1"/>
</dbReference>
<dbReference type="SUPFAM" id="SSF90123">
    <property type="entry name" value="ABC transporter transmembrane region"/>
    <property type="match status" value="1"/>
</dbReference>
<keyword evidence="13" id="KW-1185">Reference proteome</keyword>
<evidence type="ECO:0000256" key="6">
    <source>
        <dbReference type="ARBA" id="ARBA00022840"/>
    </source>
</evidence>
<feature type="domain" description="ABC transmembrane type-1" evidence="11">
    <location>
        <begin position="1"/>
        <end position="278"/>
    </location>
</feature>
<feature type="transmembrane region" description="Helical" evidence="9">
    <location>
        <begin position="137"/>
        <end position="154"/>
    </location>
</feature>
<dbReference type="GO" id="GO:0015421">
    <property type="term" value="F:ABC-type oligopeptide transporter activity"/>
    <property type="evidence" value="ECO:0007669"/>
    <property type="project" value="TreeGrafter"/>
</dbReference>
<keyword evidence="6 12" id="KW-0067">ATP-binding</keyword>
<keyword evidence="7 9" id="KW-1133">Transmembrane helix</keyword>
<keyword evidence="4 9" id="KW-0812">Transmembrane</keyword>
<organism evidence="12 13">
    <name type="scientific">Anaerofilum hominis</name>
    <dbReference type="NCBI Taxonomy" id="2763016"/>
    <lineage>
        <taxon>Bacteria</taxon>
        <taxon>Bacillati</taxon>
        <taxon>Bacillota</taxon>
        <taxon>Clostridia</taxon>
        <taxon>Eubacteriales</taxon>
        <taxon>Oscillospiraceae</taxon>
        <taxon>Anaerofilum</taxon>
    </lineage>
</organism>
<dbReference type="Gene3D" id="3.40.50.300">
    <property type="entry name" value="P-loop containing nucleotide triphosphate hydrolases"/>
    <property type="match status" value="1"/>
</dbReference>
<dbReference type="InterPro" id="IPR036640">
    <property type="entry name" value="ABC1_TM_sf"/>
</dbReference>
<dbReference type="InterPro" id="IPR017871">
    <property type="entry name" value="ABC_transporter-like_CS"/>
</dbReference>
<dbReference type="PROSITE" id="PS50929">
    <property type="entry name" value="ABC_TM1F"/>
    <property type="match status" value="1"/>
</dbReference>
<dbReference type="GO" id="GO:0016887">
    <property type="term" value="F:ATP hydrolysis activity"/>
    <property type="evidence" value="ECO:0007669"/>
    <property type="project" value="InterPro"/>
</dbReference>
<evidence type="ECO:0000256" key="8">
    <source>
        <dbReference type="ARBA" id="ARBA00023136"/>
    </source>
</evidence>
<evidence type="ECO:0000256" key="9">
    <source>
        <dbReference type="SAM" id="Phobius"/>
    </source>
</evidence>
<dbReference type="Proteomes" id="UP000659630">
    <property type="component" value="Unassembled WGS sequence"/>
</dbReference>
<evidence type="ECO:0000256" key="4">
    <source>
        <dbReference type="ARBA" id="ARBA00022692"/>
    </source>
</evidence>
<feature type="transmembrane region" description="Helical" evidence="9">
    <location>
        <begin position="38"/>
        <end position="65"/>
    </location>
</feature>
<dbReference type="CDD" id="cd18548">
    <property type="entry name" value="ABC_6TM_Tm287_like"/>
    <property type="match status" value="1"/>
</dbReference>
<feature type="domain" description="ABC transporter" evidence="10">
    <location>
        <begin position="312"/>
        <end position="548"/>
    </location>
</feature>
<evidence type="ECO:0000313" key="12">
    <source>
        <dbReference type="EMBL" id="MBC5580400.1"/>
    </source>
</evidence>
<dbReference type="EMBL" id="JACONZ010000001">
    <property type="protein sequence ID" value="MBC5580400.1"/>
    <property type="molecule type" value="Genomic_DNA"/>
</dbReference>
<evidence type="ECO:0000259" key="11">
    <source>
        <dbReference type="PROSITE" id="PS50929"/>
    </source>
</evidence>
<dbReference type="PANTHER" id="PTHR43394">
    <property type="entry name" value="ATP-DEPENDENT PERMEASE MDL1, MITOCHONDRIAL"/>
    <property type="match status" value="1"/>
</dbReference>
<name>A0A923L0F9_9FIRM</name>
<sequence>MVIGEVVVDIMIPLLMSRIIDVGIQNRDVGYVARVGGLMVLCALVALAFGALSGRFAAVASMGFARNVRQKLFYKIQDFSFANMDRFSTASLVTRLTTDVTNTQMAYMMCIRMLVRAPIMLICATAMTISINARLAMIFFVAIPVLGTVLYLIATRAYPRFQAMLTKYDGLNARVEEGLIAIRVVKAFVRHEYEEEKFEKEADALRAAQKRAEKLVILNMPAMQLTMYACIISILWFGGNMIVGGVMGTGELMSFISYVTQILMSLMMLSMVFVNLVLSRASVRRITEVLDETPDIDDSAADPGAKLEDGSIEFKDVSFSYSHRPDNLTLQHINLSIKSGETIGIIGGTGSAKTTLVQLIPRLYDIDGGELLVGGRDIKEYPLEALRDGVAMVLQKNVLFSGTIADNLRWGDGQATGEQLRAACLAADADGFVSSFPDGYETDLGQGGVNVSGGQKQRLCIARALLKKPRIVILDDSTSAVDTATDSRIRGALRTQLAGTTTIIIAQRITSVMDADRIVVLDDGRISAVGTHDELMKTSEIYREVYESQQKGVA</sequence>
<dbReference type="InterPro" id="IPR003593">
    <property type="entry name" value="AAA+_ATPase"/>
</dbReference>
<protein>
    <submittedName>
        <fullName evidence="12">ABC transporter ATP-binding protein</fullName>
    </submittedName>
</protein>